<sequence length="774" mass="87579">MSLTTLTLRIHNAHPQSQILGDPNTPVQTRSSLKKITELLLYLNQEKVTEALEDGKLGTKWVYRNKKDERGVVVRNKARLVAQGHRQEEGIDYDEVFAPVARIEAISAFLYGTIDEEVYVSQPPGFVDPDHPTKVYKVVKALYGLHQAPRAWYATLSTFLEKHGYKRGTIDKTLFIRRNKKDIMLVQVQEEHRKAFISQDKYVADMLKKFDLVNVKAAITPMETKLPLTKDEEAFDVDVHLYRSMIGSLMYLTASRPDIMYAVCVCSRFQVTPKTSHLNAVKRIFKYLKGKPTLGLWYPRDSPLDLEAFSDSDYGGSNLDRKSTTGGCQFLGQRLISWQCKKQTIVATSTTEAEYVAAAHCCGQVLWVQNQLLDYGFNFMNTKIHIDNESTICIVKNPVYHSKTKHIEIRHHFIRDCYEKKLISVEKIHTDLNVADLYYLVLKTVKEDQLGHGKESASTKFLKIQIFSPSVPMAQLKYCDKHNQVGFLFKPAESAGYTEIVDFLRRSKLRQTPQLADASGIHMLQNEEIFAGLQNIGSKSGGWDQFGSNIAIALICLSTGRDFNFSKLIFDGMISNLKKGPSFEPSYHMSPPPSHEPEIQASISSEESEQLRNLMDIVPRLESRVKTLEKELSETKQTLGTAILQLIEKVKKLENKLKKKRKSKETKDAEDQDQEVPFETDQGDTFVTPEKSKGSGEAQEEQIINTAQVNTAELNPDSTPSAQVNTGEINAAEVNTGEAERVQRRKGKEPMTEEDLQAEVQASKTSKELQELEI</sequence>
<reference evidence="3" key="1">
    <citation type="journal article" date="2022" name="Int. J. Mol. Sci.">
        <title>Draft Genome of Tanacetum Coccineum: Genomic Comparison of Closely Related Tanacetum-Family Plants.</title>
        <authorList>
            <person name="Yamashiro T."/>
            <person name="Shiraishi A."/>
            <person name="Nakayama K."/>
            <person name="Satake H."/>
        </authorList>
    </citation>
    <scope>NUCLEOTIDE SEQUENCE</scope>
</reference>
<proteinExistence type="predicted"/>
<name>A0ABQ5DGM2_9ASTR</name>
<feature type="domain" description="Reverse transcriptase Ty1/copia-type" evidence="2">
    <location>
        <begin position="56"/>
        <end position="106"/>
    </location>
</feature>
<evidence type="ECO:0000313" key="3">
    <source>
        <dbReference type="EMBL" id="GJT35949.1"/>
    </source>
</evidence>
<feature type="region of interest" description="Disordered" evidence="1">
    <location>
        <begin position="584"/>
        <end position="606"/>
    </location>
</feature>
<accession>A0ABQ5DGM2</accession>
<organism evidence="3 4">
    <name type="scientific">Tanacetum coccineum</name>
    <dbReference type="NCBI Taxonomy" id="301880"/>
    <lineage>
        <taxon>Eukaryota</taxon>
        <taxon>Viridiplantae</taxon>
        <taxon>Streptophyta</taxon>
        <taxon>Embryophyta</taxon>
        <taxon>Tracheophyta</taxon>
        <taxon>Spermatophyta</taxon>
        <taxon>Magnoliopsida</taxon>
        <taxon>eudicotyledons</taxon>
        <taxon>Gunneridae</taxon>
        <taxon>Pentapetalae</taxon>
        <taxon>asterids</taxon>
        <taxon>campanulids</taxon>
        <taxon>Asterales</taxon>
        <taxon>Asteraceae</taxon>
        <taxon>Asteroideae</taxon>
        <taxon>Anthemideae</taxon>
        <taxon>Anthemidinae</taxon>
        <taxon>Tanacetum</taxon>
    </lineage>
</organism>
<feature type="domain" description="Reverse transcriptase Ty1/copia-type" evidence="2">
    <location>
        <begin position="107"/>
        <end position="187"/>
    </location>
</feature>
<dbReference type="InterPro" id="IPR043502">
    <property type="entry name" value="DNA/RNA_pol_sf"/>
</dbReference>
<evidence type="ECO:0000313" key="4">
    <source>
        <dbReference type="Proteomes" id="UP001151760"/>
    </source>
</evidence>
<feature type="compositionally biased region" description="Polar residues" evidence="1">
    <location>
        <begin position="702"/>
        <end position="728"/>
    </location>
</feature>
<dbReference type="Pfam" id="PF07727">
    <property type="entry name" value="RVT_2"/>
    <property type="match status" value="2"/>
</dbReference>
<dbReference type="PANTHER" id="PTHR11439:SF495">
    <property type="entry name" value="REVERSE TRANSCRIPTASE, RNA-DEPENDENT DNA POLYMERASE-RELATED"/>
    <property type="match status" value="1"/>
</dbReference>
<dbReference type="PANTHER" id="PTHR11439">
    <property type="entry name" value="GAG-POL-RELATED RETROTRANSPOSON"/>
    <property type="match status" value="1"/>
</dbReference>
<dbReference type="CDD" id="cd09272">
    <property type="entry name" value="RNase_HI_RT_Ty1"/>
    <property type="match status" value="1"/>
</dbReference>
<dbReference type="EMBL" id="BQNB010015094">
    <property type="protein sequence ID" value="GJT35949.1"/>
    <property type="molecule type" value="Genomic_DNA"/>
</dbReference>
<feature type="compositionally biased region" description="Basic and acidic residues" evidence="1">
    <location>
        <begin position="765"/>
        <end position="774"/>
    </location>
</feature>
<protein>
    <submittedName>
        <fullName evidence="3">Ribonuclease H-like domain-containing protein</fullName>
    </submittedName>
</protein>
<comment type="caution">
    <text evidence="3">The sequence shown here is derived from an EMBL/GenBank/DDBJ whole genome shotgun (WGS) entry which is preliminary data.</text>
</comment>
<feature type="compositionally biased region" description="Acidic residues" evidence="1">
    <location>
        <begin position="668"/>
        <end position="682"/>
    </location>
</feature>
<dbReference type="InterPro" id="IPR013103">
    <property type="entry name" value="RVT_2"/>
</dbReference>
<feature type="region of interest" description="Disordered" evidence="1">
    <location>
        <begin position="657"/>
        <end position="774"/>
    </location>
</feature>
<reference evidence="3" key="2">
    <citation type="submission" date="2022-01" db="EMBL/GenBank/DDBJ databases">
        <authorList>
            <person name="Yamashiro T."/>
            <person name="Shiraishi A."/>
            <person name="Satake H."/>
            <person name="Nakayama K."/>
        </authorList>
    </citation>
    <scope>NUCLEOTIDE SEQUENCE</scope>
</reference>
<keyword evidence="4" id="KW-1185">Reference proteome</keyword>
<evidence type="ECO:0000256" key="1">
    <source>
        <dbReference type="SAM" id="MobiDB-lite"/>
    </source>
</evidence>
<evidence type="ECO:0000259" key="2">
    <source>
        <dbReference type="Pfam" id="PF07727"/>
    </source>
</evidence>
<dbReference type="SUPFAM" id="SSF56672">
    <property type="entry name" value="DNA/RNA polymerases"/>
    <property type="match status" value="1"/>
</dbReference>
<gene>
    <name evidence="3" type="ORF">Tco_0926368</name>
</gene>
<dbReference type="Proteomes" id="UP001151760">
    <property type="component" value="Unassembled WGS sequence"/>
</dbReference>